<evidence type="ECO:0000313" key="1">
    <source>
        <dbReference type="EMBL" id="CAG7717574.1"/>
    </source>
</evidence>
<organism evidence="1 2">
    <name type="scientific">Allacma fusca</name>
    <dbReference type="NCBI Taxonomy" id="39272"/>
    <lineage>
        <taxon>Eukaryota</taxon>
        <taxon>Metazoa</taxon>
        <taxon>Ecdysozoa</taxon>
        <taxon>Arthropoda</taxon>
        <taxon>Hexapoda</taxon>
        <taxon>Collembola</taxon>
        <taxon>Symphypleona</taxon>
        <taxon>Sminthuridae</taxon>
        <taxon>Allacma</taxon>
    </lineage>
</organism>
<feature type="non-terminal residue" evidence="1">
    <location>
        <position position="58"/>
    </location>
</feature>
<protein>
    <submittedName>
        <fullName evidence="1">Uncharacterized protein</fullName>
    </submittedName>
</protein>
<reference evidence="1" key="1">
    <citation type="submission" date="2021-06" db="EMBL/GenBank/DDBJ databases">
        <authorList>
            <person name="Hodson N. C."/>
            <person name="Mongue J. A."/>
            <person name="Jaron S. K."/>
        </authorList>
    </citation>
    <scope>NUCLEOTIDE SEQUENCE</scope>
</reference>
<feature type="non-terminal residue" evidence="1">
    <location>
        <position position="1"/>
    </location>
</feature>
<dbReference type="AlphaFoldDB" id="A0A8J2NWZ2"/>
<dbReference type="EMBL" id="CAJVCH010047015">
    <property type="protein sequence ID" value="CAG7717574.1"/>
    <property type="molecule type" value="Genomic_DNA"/>
</dbReference>
<evidence type="ECO:0000313" key="2">
    <source>
        <dbReference type="Proteomes" id="UP000708208"/>
    </source>
</evidence>
<keyword evidence="2" id="KW-1185">Reference proteome</keyword>
<gene>
    <name evidence="1" type="ORF">AFUS01_LOCUS7029</name>
</gene>
<comment type="caution">
    <text evidence="1">The sequence shown here is derived from an EMBL/GenBank/DDBJ whole genome shotgun (WGS) entry which is preliminary data.</text>
</comment>
<name>A0A8J2NWZ2_9HEXA</name>
<sequence>CGWDDSNHLLYIFVQHSKKTPIAREDIVINAIDCQVDSFTESIKQVSEILEMRSAYGY</sequence>
<dbReference type="OrthoDB" id="205198at2759"/>
<dbReference type="Proteomes" id="UP000708208">
    <property type="component" value="Unassembled WGS sequence"/>
</dbReference>
<proteinExistence type="predicted"/>
<accession>A0A8J2NWZ2</accession>